<sequence>MVDLIDRIFNNVNTQASFVEQTSASINQPAASINSVYQVTNKANSLAGNLVGVANEEIVGMLASLKNVSSGNREIVGELMGIPDKFKLTEEG</sequence>
<dbReference type="AlphaFoldDB" id="A0A0F9EHB7"/>
<organism evidence="1">
    <name type="scientific">marine sediment metagenome</name>
    <dbReference type="NCBI Taxonomy" id="412755"/>
    <lineage>
        <taxon>unclassified sequences</taxon>
        <taxon>metagenomes</taxon>
        <taxon>ecological metagenomes</taxon>
    </lineage>
</organism>
<evidence type="ECO:0008006" key="2">
    <source>
        <dbReference type="Google" id="ProtNLM"/>
    </source>
</evidence>
<name>A0A0F9EHB7_9ZZZZ</name>
<accession>A0A0F9EHB7</accession>
<dbReference type="EMBL" id="LAZR01037013">
    <property type="protein sequence ID" value="KKL23333.1"/>
    <property type="molecule type" value="Genomic_DNA"/>
</dbReference>
<reference evidence="1" key="1">
    <citation type="journal article" date="2015" name="Nature">
        <title>Complex archaea that bridge the gap between prokaryotes and eukaryotes.</title>
        <authorList>
            <person name="Spang A."/>
            <person name="Saw J.H."/>
            <person name="Jorgensen S.L."/>
            <person name="Zaremba-Niedzwiedzka K."/>
            <person name="Martijn J."/>
            <person name="Lind A.E."/>
            <person name="van Eijk R."/>
            <person name="Schleper C."/>
            <person name="Guy L."/>
            <person name="Ettema T.J."/>
        </authorList>
    </citation>
    <scope>NUCLEOTIDE SEQUENCE</scope>
</reference>
<dbReference type="SUPFAM" id="SSF58104">
    <property type="entry name" value="Methyl-accepting chemotaxis protein (MCP) signaling domain"/>
    <property type="match status" value="1"/>
</dbReference>
<protein>
    <recommendedName>
        <fullName evidence="2">Methyl-accepting chemotaxis protein</fullName>
    </recommendedName>
</protein>
<evidence type="ECO:0000313" key="1">
    <source>
        <dbReference type="EMBL" id="KKL23333.1"/>
    </source>
</evidence>
<proteinExistence type="predicted"/>
<comment type="caution">
    <text evidence="1">The sequence shown here is derived from an EMBL/GenBank/DDBJ whole genome shotgun (WGS) entry which is preliminary data.</text>
</comment>
<gene>
    <name evidence="1" type="ORF">LCGC14_2426440</name>
</gene>